<protein>
    <submittedName>
        <fullName evidence="1">Uncharacterized protein</fullName>
    </submittedName>
</protein>
<dbReference type="OrthoDB" id="7183688at2"/>
<evidence type="ECO:0000313" key="2">
    <source>
        <dbReference type="Proteomes" id="UP000199585"/>
    </source>
</evidence>
<sequence>MASKITLNAKNLETLGAERLAELLIEISTGSAVAKRRLRLELAGAQSPKEAGREVAKRLTSIARARSFVTWQNRKPLVIDLESQLRAIKEQIAPTDPTEALALTWRFMQVATPLFERCDDSSGIVIGVFHNACALLGEIALAAGTPPEALADAAVEALRDNGYGQYDGLIAILTPALGAEGLAHLKARIEALAAAPVPVPPKGEWEAVGYGSGGATYAHQMEERARQSLVRMALKDIADAMGDVDAFIAQYDPATRKVPKIAAEIATRLLAAGRAGDALGFLERAEFRDRAWVPEEWQAARLDVLESLGRTDEAQSFRLECYHRSLAADHLRAYLKHLADFDDVEAEELAMAHAVAYPEPLSALHFLIHWPALGRAAQLVQHRFDELDGDRYEILTPAAEGLSARYPLAASLALRSMIDFTLNAGRSSRYQHAARHLAECDALAARIEDFGTVEPHANYVARLRRDHGRKSGFWGHFA</sequence>
<dbReference type="EMBL" id="FOCI01000048">
    <property type="protein sequence ID" value="SEN86738.1"/>
    <property type="molecule type" value="Genomic_DNA"/>
</dbReference>
<dbReference type="STRING" id="245187.SAMN04488003_1484"/>
<dbReference type="Proteomes" id="UP000199585">
    <property type="component" value="Unassembled WGS sequence"/>
</dbReference>
<dbReference type="RefSeq" id="WP_089905894.1">
    <property type="nucleotide sequence ID" value="NZ_FOCI01000048.1"/>
</dbReference>
<proteinExistence type="predicted"/>
<name>A0A1H8K2X4_9RHOB</name>
<dbReference type="InterPro" id="IPR049245">
    <property type="entry name" value="DUF6880"/>
</dbReference>
<reference evidence="1 2" key="1">
    <citation type="submission" date="2016-10" db="EMBL/GenBank/DDBJ databases">
        <authorList>
            <person name="de Groot N.N."/>
        </authorList>
    </citation>
    <scope>NUCLEOTIDE SEQUENCE [LARGE SCALE GENOMIC DNA]</scope>
    <source>
        <strain evidence="1 2">DSM 16213</strain>
    </source>
</reference>
<dbReference type="Pfam" id="PF21810">
    <property type="entry name" value="DUF6880"/>
    <property type="match status" value="1"/>
</dbReference>
<accession>A0A1H8K2X4</accession>
<evidence type="ECO:0000313" key="1">
    <source>
        <dbReference type="EMBL" id="SEN86738.1"/>
    </source>
</evidence>
<keyword evidence="2" id="KW-1185">Reference proteome</keyword>
<gene>
    <name evidence="1" type="ORF">SAMN04488003_1484</name>
</gene>
<organism evidence="1 2">
    <name type="scientific">Loktanella fryxellensis</name>
    <dbReference type="NCBI Taxonomy" id="245187"/>
    <lineage>
        <taxon>Bacteria</taxon>
        <taxon>Pseudomonadati</taxon>
        <taxon>Pseudomonadota</taxon>
        <taxon>Alphaproteobacteria</taxon>
        <taxon>Rhodobacterales</taxon>
        <taxon>Roseobacteraceae</taxon>
        <taxon>Loktanella</taxon>
    </lineage>
</organism>
<dbReference type="AlphaFoldDB" id="A0A1H8K2X4"/>